<organism evidence="4 5">
    <name type="scientific">Geodia barretti</name>
    <name type="common">Barrett's horny sponge</name>
    <dbReference type="NCBI Taxonomy" id="519541"/>
    <lineage>
        <taxon>Eukaryota</taxon>
        <taxon>Metazoa</taxon>
        <taxon>Porifera</taxon>
        <taxon>Demospongiae</taxon>
        <taxon>Heteroscleromorpha</taxon>
        <taxon>Tetractinellida</taxon>
        <taxon>Astrophorina</taxon>
        <taxon>Geodiidae</taxon>
        <taxon>Geodia</taxon>
    </lineage>
</organism>
<evidence type="ECO:0000313" key="4">
    <source>
        <dbReference type="EMBL" id="CAI8025616.1"/>
    </source>
</evidence>
<protein>
    <submittedName>
        <fullName evidence="4">WD repeat-containing protein 13</fullName>
    </submittedName>
</protein>
<dbReference type="Pfam" id="PF00400">
    <property type="entry name" value="WD40"/>
    <property type="match status" value="2"/>
</dbReference>
<keyword evidence="5" id="KW-1185">Reference proteome</keyword>
<evidence type="ECO:0000313" key="5">
    <source>
        <dbReference type="Proteomes" id="UP001174909"/>
    </source>
</evidence>
<feature type="repeat" description="WD" evidence="3">
    <location>
        <begin position="201"/>
        <end position="242"/>
    </location>
</feature>
<accession>A0AA35WQP0</accession>
<dbReference type="AlphaFoldDB" id="A0AA35WQP0"/>
<dbReference type="PROSITE" id="PS50082">
    <property type="entry name" value="WD_REPEATS_2"/>
    <property type="match status" value="1"/>
</dbReference>
<dbReference type="PANTHER" id="PTHR22838">
    <property type="entry name" value="WD REPEAT PROTEIN 26-RELATED"/>
    <property type="match status" value="1"/>
</dbReference>
<dbReference type="InterPro" id="IPR001680">
    <property type="entry name" value="WD40_rpt"/>
</dbReference>
<dbReference type="InterPro" id="IPR036322">
    <property type="entry name" value="WD40_repeat_dom_sf"/>
</dbReference>
<dbReference type="SMART" id="SM00320">
    <property type="entry name" value="WD40"/>
    <property type="match status" value="3"/>
</dbReference>
<evidence type="ECO:0000256" key="2">
    <source>
        <dbReference type="ARBA" id="ARBA00022737"/>
    </source>
</evidence>
<dbReference type="EMBL" id="CASHTH010002169">
    <property type="protein sequence ID" value="CAI8025616.1"/>
    <property type="molecule type" value="Genomic_DNA"/>
</dbReference>
<evidence type="ECO:0000256" key="1">
    <source>
        <dbReference type="ARBA" id="ARBA00022574"/>
    </source>
</evidence>
<dbReference type="PANTHER" id="PTHR22838:SF4">
    <property type="entry name" value="WD REPEAT-CONTAINING PROTEIN 13"/>
    <property type="match status" value="1"/>
</dbReference>
<name>A0AA35WQP0_GEOBA</name>
<proteinExistence type="predicted"/>
<evidence type="ECO:0000256" key="3">
    <source>
        <dbReference type="PROSITE-ProRule" id="PRU00221"/>
    </source>
</evidence>
<keyword evidence="1 3" id="KW-0853">WD repeat</keyword>
<reference evidence="4" key="1">
    <citation type="submission" date="2023-03" db="EMBL/GenBank/DDBJ databases">
        <authorList>
            <person name="Steffen K."/>
            <person name="Cardenas P."/>
        </authorList>
    </citation>
    <scope>NUCLEOTIDE SEQUENCE</scope>
</reference>
<dbReference type="GO" id="GO:0005634">
    <property type="term" value="C:nucleus"/>
    <property type="evidence" value="ECO:0007669"/>
    <property type="project" value="TreeGrafter"/>
</dbReference>
<dbReference type="PROSITE" id="PS50294">
    <property type="entry name" value="WD_REPEATS_REGION"/>
    <property type="match status" value="1"/>
</dbReference>
<dbReference type="GO" id="GO:1990841">
    <property type="term" value="F:promoter-specific chromatin binding"/>
    <property type="evidence" value="ECO:0007669"/>
    <property type="project" value="TreeGrafter"/>
</dbReference>
<comment type="caution">
    <text evidence="4">The sequence shown here is derived from an EMBL/GenBank/DDBJ whole genome shotgun (WGS) entry which is preliminary data.</text>
</comment>
<keyword evidence="2" id="KW-0677">Repeat</keyword>
<dbReference type="Gene3D" id="2.130.10.10">
    <property type="entry name" value="YVTN repeat-like/Quinoprotein amine dehydrogenase"/>
    <property type="match status" value="1"/>
</dbReference>
<gene>
    <name evidence="4" type="ORF">GBAR_LOCUS14773</name>
</gene>
<sequence>MEKKEAVNVAQQVLALDTRYNACRSLPRQNHMLYLRRRNQLLQENATRGGRDPSIRRGYLHLRAQILAAKYGHLVKSNSRSTGSMRGSGRHSLQLSMESLPVVREGGGRSPGSRDHRRESLLGGLVPTRSAEASRAMAGDTSLAEHYAFCGMHHIFDRHKDAVIAIRFANDDKSRLACASRDGTLSVFNVSTEPPSLLATLSGHRRPVNDFDWSVANEVLVSVSSDGTARLWDSTTGSCLREISDGNSGRALCCRFHPNNNNLVAIGNSKSQVKVFNVSTGKAVKGGSSKLASAALCLAFDSTHSHLWVGGQ</sequence>
<dbReference type="SUPFAM" id="SSF50978">
    <property type="entry name" value="WD40 repeat-like"/>
    <property type="match status" value="1"/>
</dbReference>
<dbReference type="InterPro" id="IPR015943">
    <property type="entry name" value="WD40/YVTN_repeat-like_dom_sf"/>
</dbReference>
<dbReference type="Proteomes" id="UP001174909">
    <property type="component" value="Unassembled WGS sequence"/>
</dbReference>
<dbReference type="InterPro" id="IPR051350">
    <property type="entry name" value="WD_repeat-ST_regulator"/>
</dbReference>